<dbReference type="EMBL" id="CAMKVN010004784">
    <property type="protein sequence ID" value="CAI2187726.1"/>
    <property type="molecule type" value="Genomic_DNA"/>
</dbReference>
<feature type="region of interest" description="Disordered" evidence="1">
    <location>
        <begin position="174"/>
        <end position="211"/>
    </location>
</feature>
<evidence type="ECO:0000313" key="2">
    <source>
        <dbReference type="EMBL" id="CAI2187726.1"/>
    </source>
</evidence>
<comment type="caution">
    <text evidence="2">The sequence shown here is derived from an EMBL/GenBank/DDBJ whole genome shotgun (WGS) entry which is preliminary data.</text>
</comment>
<name>A0A9W4T0K0_9GLOM</name>
<feature type="compositionally biased region" description="Acidic residues" evidence="1">
    <location>
        <begin position="180"/>
        <end position="192"/>
    </location>
</feature>
<reference evidence="2" key="1">
    <citation type="submission" date="2022-08" db="EMBL/GenBank/DDBJ databases">
        <authorList>
            <person name="Kallberg Y."/>
            <person name="Tangrot J."/>
            <person name="Rosling A."/>
        </authorList>
    </citation>
    <scope>NUCLEOTIDE SEQUENCE</scope>
    <source>
        <strain evidence="2">Wild A</strain>
    </source>
</reference>
<dbReference type="AlphaFoldDB" id="A0A9W4T0K0"/>
<protein>
    <submittedName>
        <fullName evidence="2">2424_t:CDS:1</fullName>
    </submittedName>
</protein>
<keyword evidence="3" id="KW-1185">Reference proteome</keyword>
<feature type="compositionally biased region" description="Basic and acidic residues" evidence="1">
    <location>
        <begin position="193"/>
        <end position="204"/>
    </location>
</feature>
<dbReference type="Proteomes" id="UP001153678">
    <property type="component" value="Unassembled WGS sequence"/>
</dbReference>
<evidence type="ECO:0000256" key="1">
    <source>
        <dbReference type="SAM" id="MobiDB-lite"/>
    </source>
</evidence>
<gene>
    <name evidence="2" type="ORF">FWILDA_LOCUS13226</name>
</gene>
<dbReference type="OrthoDB" id="2374747at2759"/>
<organism evidence="2 3">
    <name type="scientific">Funneliformis geosporum</name>
    <dbReference type="NCBI Taxonomy" id="1117311"/>
    <lineage>
        <taxon>Eukaryota</taxon>
        <taxon>Fungi</taxon>
        <taxon>Fungi incertae sedis</taxon>
        <taxon>Mucoromycota</taxon>
        <taxon>Glomeromycotina</taxon>
        <taxon>Glomeromycetes</taxon>
        <taxon>Glomerales</taxon>
        <taxon>Glomeraceae</taxon>
        <taxon>Funneliformis</taxon>
    </lineage>
</organism>
<sequence length="526" mass="61422">MPKRKNASRKEWEPFVKILEKPDVSNCLLEYLCSLDCGTLKVREKKSVHRKWINAINEISKKHFSIPIQKLAKKSVDNFKVVIILFKGNFLYRIEQKLEHSVYIHPQFWMQVKILCFQRVLPAERREATKEQKSRAVVSFWEEVSDRQKKRELGNTLFSMHFEGFSELVQNRNNPIRLDDSDDSHAEDDDKTQDDSNDSHAKDYDSEESTEEENYAYIIDLDNISEQTKPAFCSIDAWKTIISSSNISTSLPSSVEEQIDNYLKDISIKQIRESINSYKTDETDEEKYTHKVFDHFIFCLENRPEYFAQRPTTEGTFRARFIEPIMEPFIFIFKDLMDLNWGEISSSSSATRRNFNLSEGKRRRIGSKSDCIGSIVNADDKELLIFELSGAPTRLPTRHPEGDKVKLDRCMVDVLNNLLEEYKTCEFTLAKEFKVFGFQTKGYNCLISEVYIVDRGLYCRRTLSQFTLPSRVLDLYYLYDLLRSMFCFRDELVKSLGALQRLKVAKARKPDPIDPVSSYILRLPPS</sequence>
<proteinExistence type="predicted"/>
<evidence type="ECO:0000313" key="3">
    <source>
        <dbReference type="Proteomes" id="UP001153678"/>
    </source>
</evidence>
<accession>A0A9W4T0K0</accession>